<accession>A0A5B9PAG2</accession>
<protein>
    <submittedName>
        <fullName evidence="3">Uncharacterized protein</fullName>
    </submittedName>
</protein>
<name>A0A5B9PAG2_9BACT</name>
<keyword evidence="2" id="KW-0732">Signal</keyword>
<reference evidence="3 4" key="1">
    <citation type="submission" date="2019-08" db="EMBL/GenBank/DDBJ databases">
        <title>Deep-cultivation of Planctomycetes and their phenomic and genomic characterization uncovers novel biology.</title>
        <authorList>
            <person name="Wiegand S."/>
            <person name="Jogler M."/>
            <person name="Boedeker C."/>
            <person name="Pinto D."/>
            <person name="Vollmers J."/>
            <person name="Rivas-Marin E."/>
            <person name="Kohn T."/>
            <person name="Peeters S.H."/>
            <person name="Heuer A."/>
            <person name="Rast P."/>
            <person name="Oberbeckmann S."/>
            <person name="Bunk B."/>
            <person name="Jeske O."/>
            <person name="Meyerdierks A."/>
            <person name="Storesund J.E."/>
            <person name="Kallscheuer N."/>
            <person name="Luecker S."/>
            <person name="Lage O.M."/>
            <person name="Pohl T."/>
            <person name="Merkel B.J."/>
            <person name="Hornburger P."/>
            <person name="Mueller R.-W."/>
            <person name="Bruemmer F."/>
            <person name="Labrenz M."/>
            <person name="Spormann A.M."/>
            <person name="Op den Camp H."/>
            <person name="Overmann J."/>
            <person name="Amann R."/>
            <person name="Jetten M.S.M."/>
            <person name="Mascher T."/>
            <person name="Medema M.H."/>
            <person name="Devos D.P."/>
            <person name="Kaster A.-K."/>
            <person name="Ovreas L."/>
            <person name="Rohde M."/>
            <person name="Galperin M.Y."/>
            <person name="Jogler C."/>
        </authorList>
    </citation>
    <scope>NUCLEOTIDE SEQUENCE [LARGE SCALE GENOMIC DNA]</scope>
    <source>
        <strain evidence="3 4">FC18</strain>
    </source>
</reference>
<feature type="chain" id="PRO_5022922760" evidence="2">
    <location>
        <begin position="23"/>
        <end position="261"/>
    </location>
</feature>
<evidence type="ECO:0000256" key="1">
    <source>
        <dbReference type="SAM" id="MobiDB-lite"/>
    </source>
</evidence>
<feature type="signal peptide" evidence="2">
    <location>
        <begin position="1"/>
        <end position="22"/>
    </location>
</feature>
<evidence type="ECO:0000313" key="4">
    <source>
        <dbReference type="Proteomes" id="UP000322214"/>
    </source>
</evidence>
<feature type="region of interest" description="Disordered" evidence="1">
    <location>
        <begin position="40"/>
        <end position="99"/>
    </location>
</feature>
<gene>
    <name evidence="3" type="ORF">MFFC18_13420</name>
</gene>
<keyword evidence="4" id="KW-1185">Reference proteome</keyword>
<evidence type="ECO:0000256" key="2">
    <source>
        <dbReference type="SAM" id="SignalP"/>
    </source>
</evidence>
<organism evidence="3 4">
    <name type="scientific">Mariniblastus fucicola</name>
    <dbReference type="NCBI Taxonomy" id="980251"/>
    <lineage>
        <taxon>Bacteria</taxon>
        <taxon>Pseudomonadati</taxon>
        <taxon>Planctomycetota</taxon>
        <taxon>Planctomycetia</taxon>
        <taxon>Pirellulales</taxon>
        <taxon>Pirellulaceae</taxon>
        <taxon>Mariniblastus</taxon>
    </lineage>
</organism>
<proteinExistence type="predicted"/>
<feature type="compositionally biased region" description="Basic and acidic residues" evidence="1">
    <location>
        <begin position="252"/>
        <end position="261"/>
    </location>
</feature>
<dbReference type="AlphaFoldDB" id="A0A5B9PAG2"/>
<dbReference type="Proteomes" id="UP000322214">
    <property type="component" value="Chromosome"/>
</dbReference>
<dbReference type="EMBL" id="CP042912">
    <property type="protein sequence ID" value="QEG21486.1"/>
    <property type="molecule type" value="Genomic_DNA"/>
</dbReference>
<dbReference type="KEGG" id="mff:MFFC18_13420"/>
<evidence type="ECO:0000313" key="3">
    <source>
        <dbReference type="EMBL" id="QEG21486.1"/>
    </source>
</evidence>
<sequence precursor="true">MQNFWKMTAALVIAVTAVPYHAAIAQSDFTICRTSGGEACRQTSSSSSSSSSSTSKSSSRSSSMSSNSKTSRSNSERDIITRSINNSRPQINSPGLSAQEAKRMEIEAKIAAIDKAHAAKIEACDQAMEKALNGADPATCLIEAGVKDLPIAIAALVTKIKLRDSLKTLGVKVSYDCLPQFIVAVSAFKERMDCTTDGKLPSGMEEKDHRMKQKILEYKIAKLKREIEKRDAPMTAVKYLGKKEKRRTSSSRSDRGPVNDP</sequence>
<feature type="compositionally biased region" description="Polar residues" evidence="1">
    <location>
        <begin position="82"/>
        <end position="96"/>
    </location>
</feature>
<feature type="compositionally biased region" description="Low complexity" evidence="1">
    <location>
        <begin position="44"/>
        <end position="73"/>
    </location>
</feature>
<feature type="region of interest" description="Disordered" evidence="1">
    <location>
        <begin position="238"/>
        <end position="261"/>
    </location>
</feature>